<dbReference type="STRING" id="762486.SAMN05444411_102170"/>
<dbReference type="RefSeq" id="WP_090120883.1">
    <property type="nucleotide sequence ID" value="NZ_FNNJ01000002.1"/>
</dbReference>
<name>A0A1H2WDI6_9FLAO</name>
<dbReference type="Proteomes" id="UP000199595">
    <property type="component" value="Unassembled WGS sequence"/>
</dbReference>
<dbReference type="EMBL" id="FNNJ01000002">
    <property type="protein sequence ID" value="SDW78587.1"/>
    <property type="molecule type" value="Genomic_DNA"/>
</dbReference>
<reference evidence="1 2" key="1">
    <citation type="submission" date="2016-10" db="EMBL/GenBank/DDBJ databases">
        <authorList>
            <person name="de Groot N.N."/>
        </authorList>
    </citation>
    <scope>NUCLEOTIDE SEQUENCE [LARGE SCALE GENOMIC DNA]</scope>
    <source>
        <strain evidence="1 2">DSM 24956</strain>
    </source>
</reference>
<sequence>MKRLLLLILTATLFSCNDGNFDIPSFEFESTVNTCGEYVLYRANEDDTEVIVLTLSSSDLGETIGEEQEHAISSTYNVVYRAFDSGFSSSYFCQDIPPTTPNVLKELNAESGTIIITTSAGDPDGFVYDIVIEDLVFIDDKDKIVYNSFDFGSIEIDE</sequence>
<evidence type="ECO:0000313" key="2">
    <source>
        <dbReference type="Proteomes" id="UP000199595"/>
    </source>
</evidence>
<evidence type="ECO:0000313" key="1">
    <source>
        <dbReference type="EMBL" id="SDW78587.1"/>
    </source>
</evidence>
<keyword evidence="2" id="KW-1185">Reference proteome</keyword>
<proteinExistence type="predicted"/>
<dbReference type="OrthoDB" id="1417969at2"/>
<protein>
    <submittedName>
        <fullName evidence="1">Uncharacterized protein</fullName>
    </submittedName>
</protein>
<gene>
    <name evidence="1" type="ORF">SAMN05444411_102170</name>
</gene>
<organism evidence="1 2">
    <name type="scientific">Lutibacter oricola</name>
    <dbReference type="NCBI Taxonomy" id="762486"/>
    <lineage>
        <taxon>Bacteria</taxon>
        <taxon>Pseudomonadati</taxon>
        <taxon>Bacteroidota</taxon>
        <taxon>Flavobacteriia</taxon>
        <taxon>Flavobacteriales</taxon>
        <taxon>Flavobacteriaceae</taxon>
        <taxon>Lutibacter</taxon>
    </lineage>
</organism>
<accession>A0A1H2WDI6</accession>
<dbReference type="PROSITE" id="PS51257">
    <property type="entry name" value="PROKAR_LIPOPROTEIN"/>
    <property type="match status" value="1"/>
</dbReference>
<dbReference type="AlphaFoldDB" id="A0A1H2WDI6"/>